<dbReference type="RefSeq" id="WP_015537802.1">
    <property type="nucleotide sequence ID" value="NZ_CP157369.1"/>
</dbReference>
<protein>
    <submittedName>
        <fullName evidence="2">ABC-2 transporter family protein</fullName>
    </submittedName>
</protein>
<comment type="caution">
    <text evidence="2">The sequence shown here is derived from an EMBL/GenBank/DDBJ whole genome shotgun (WGS) entry which is preliminary data.</text>
</comment>
<evidence type="ECO:0000313" key="2">
    <source>
        <dbReference type="EMBL" id="PDX71969.1"/>
    </source>
</evidence>
<keyword evidence="1" id="KW-0812">Transmembrane</keyword>
<feature type="transmembrane region" description="Helical" evidence="1">
    <location>
        <begin position="150"/>
        <end position="173"/>
    </location>
</feature>
<accession>A0A2A6ZYG1</accession>
<keyword evidence="1" id="KW-1133">Transmembrane helix</keyword>
<reference evidence="2 3" key="1">
    <citation type="journal article" date="2017" name="Front. Microbiol.">
        <title>New Insights into the Diversity of the Genus Faecalibacterium.</title>
        <authorList>
            <person name="Benevides L."/>
            <person name="Burman S."/>
            <person name="Martin R."/>
            <person name="Robert V."/>
            <person name="Thomas M."/>
            <person name="Miquel S."/>
            <person name="Chain F."/>
            <person name="Sokol H."/>
            <person name="Bermudez-Humaran L.G."/>
            <person name="Morrison M."/>
            <person name="Langella P."/>
            <person name="Azevedo V.A."/>
            <person name="Chatel J.M."/>
            <person name="Soares S."/>
        </authorList>
    </citation>
    <scope>NUCLEOTIDE SEQUENCE [LARGE SCALE GENOMIC DNA]</scope>
    <source>
        <strain evidence="2 3">CNCM I 4546</strain>
    </source>
</reference>
<dbReference type="EMBL" id="NMTV01000063">
    <property type="protein sequence ID" value="PDX71969.1"/>
    <property type="molecule type" value="Genomic_DNA"/>
</dbReference>
<feature type="transmembrane region" description="Helical" evidence="1">
    <location>
        <begin position="40"/>
        <end position="59"/>
    </location>
</feature>
<name>A0A2A6ZYG1_9FIRM</name>
<feature type="transmembrane region" description="Helical" evidence="1">
    <location>
        <begin position="179"/>
        <end position="199"/>
    </location>
</feature>
<dbReference type="PANTHER" id="PTHR41309">
    <property type="entry name" value="MEMBRANE PROTEIN-RELATED"/>
    <property type="match status" value="1"/>
</dbReference>
<dbReference type="AlphaFoldDB" id="A0A2A6ZYG1"/>
<sequence>MKGLLLKDAYQTWCYIRWIILVSIAMMLVGVFCMKEGSNFFMQYSGIMLGMLPMTLLAYDQNSRFSAYCAALPVTKEQIVGGKYLIGLCGMALAELLSMAALAAAQLLWGTVTVQLTVATLFQVAMLTLLGNIILLPLTYRFGYEKAKYVYYLCIGMLGGLMGITVSSGGILLNSILPAQGSLLVLVAVLAAVLALYAASWRLSVAWYGKAEQ</sequence>
<feature type="transmembrane region" description="Helical" evidence="1">
    <location>
        <begin position="115"/>
        <end position="138"/>
    </location>
</feature>
<proteinExistence type="predicted"/>
<dbReference type="InterPro" id="IPR025699">
    <property type="entry name" value="ABC2_memb-like"/>
</dbReference>
<gene>
    <name evidence="2" type="ORF">CGS55_10850</name>
</gene>
<dbReference type="Pfam" id="PF13346">
    <property type="entry name" value="ABC2_membrane_5"/>
    <property type="match status" value="1"/>
</dbReference>
<evidence type="ECO:0000256" key="1">
    <source>
        <dbReference type="SAM" id="Phobius"/>
    </source>
</evidence>
<dbReference type="Proteomes" id="UP000219901">
    <property type="component" value="Unassembled WGS sequence"/>
</dbReference>
<feature type="transmembrane region" description="Helical" evidence="1">
    <location>
        <begin position="12"/>
        <end position="34"/>
    </location>
</feature>
<organism evidence="2 3">
    <name type="scientific">Faecalibacterium prausnitzii</name>
    <dbReference type="NCBI Taxonomy" id="853"/>
    <lineage>
        <taxon>Bacteria</taxon>
        <taxon>Bacillati</taxon>
        <taxon>Bacillota</taxon>
        <taxon>Clostridia</taxon>
        <taxon>Eubacteriales</taxon>
        <taxon>Oscillospiraceae</taxon>
        <taxon>Faecalibacterium</taxon>
    </lineage>
</organism>
<evidence type="ECO:0000313" key="3">
    <source>
        <dbReference type="Proteomes" id="UP000219901"/>
    </source>
</evidence>
<keyword evidence="1" id="KW-0472">Membrane</keyword>
<dbReference type="PANTHER" id="PTHR41309:SF2">
    <property type="entry name" value="MEMBRANE PROTEIN"/>
    <property type="match status" value="1"/>
</dbReference>
<feature type="transmembrane region" description="Helical" evidence="1">
    <location>
        <begin position="84"/>
        <end position="109"/>
    </location>
</feature>